<evidence type="ECO:0000259" key="18">
    <source>
        <dbReference type="PROSITE" id="PS50109"/>
    </source>
</evidence>
<dbReference type="InterPro" id="IPR036097">
    <property type="entry name" value="HisK_dim/P_sf"/>
</dbReference>
<dbReference type="PROSITE" id="PS50894">
    <property type="entry name" value="HPT"/>
    <property type="match status" value="1"/>
</dbReference>
<proteinExistence type="predicted"/>
<evidence type="ECO:0000256" key="17">
    <source>
        <dbReference type="SAM" id="Phobius"/>
    </source>
</evidence>
<feature type="transmembrane region" description="Helical" evidence="17">
    <location>
        <begin position="20"/>
        <end position="39"/>
    </location>
</feature>
<feature type="transmembrane region" description="Helical" evidence="17">
    <location>
        <begin position="46"/>
        <end position="67"/>
    </location>
</feature>
<evidence type="ECO:0000256" key="11">
    <source>
        <dbReference type="ARBA" id="ARBA00022989"/>
    </source>
</evidence>
<evidence type="ECO:0000256" key="3">
    <source>
        <dbReference type="ARBA" id="ARBA00012438"/>
    </source>
</evidence>
<dbReference type="Pfam" id="PF00512">
    <property type="entry name" value="HisKA"/>
    <property type="match status" value="1"/>
</dbReference>
<dbReference type="InterPro" id="IPR031621">
    <property type="entry name" value="HisKA_7TM"/>
</dbReference>
<evidence type="ECO:0000256" key="6">
    <source>
        <dbReference type="ARBA" id="ARBA00022553"/>
    </source>
</evidence>
<dbReference type="InterPro" id="IPR003594">
    <property type="entry name" value="HATPase_dom"/>
</dbReference>
<keyword evidence="10" id="KW-0067">ATP-binding</keyword>
<dbReference type="Gene3D" id="1.10.287.130">
    <property type="match status" value="1"/>
</dbReference>
<comment type="subcellular location">
    <subcellularLocation>
        <location evidence="2">Cell membrane</location>
        <topology evidence="2">Multi-pass membrane protein</topology>
    </subcellularLocation>
</comment>
<keyword evidence="12" id="KW-0902">Two-component regulatory system</keyword>
<dbReference type="Proteomes" id="UP000643810">
    <property type="component" value="Unassembled WGS sequence"/>
</dbReference>
<dbReference type="RefSeq" id="WP_186854466.1">
    <property type="nucleotide sequence ID" value="NZ_JACOPG010000003.1"/>
</dbReference>
<comment type="catalytic activity">
    <reaction evidence="1">
        <text>ATP + protein L-histidine = ADP + protein N-phospho-L-histidine.</text>
        <dbReference type="EC" id="2.7.13.3"/>
    </reaction>
</comment>
<feature type="transmembrane region" description="Helical" evidence="17">
    <location>
        <begin position="240"/>
        <end position="260"/>
    </location>
</feature>
<keyword evidence="13 17" id="KW-0472">Membrane</keyword>
<dbReference type="PRINTS" id="PR00344">
    <property type="entry name" value="BCTRLSENSOR"/>
</dbReference>
<evidence type="ECO:0000256" key="14">
    <source>
        <dbReference type="ARBA" id="ARBA00024867"/>
    </source>
</evidence>
<sequence>METFDFYFFTLTAEQLMTCLKTLQLAGIFIPVVSIVVILQKEQSKGATYLMLANAACSIVNCAYLMILETDNSQALTTAYRMEYVGISLFFFLFILFMMEYQHMRFSRVVSIGWPLFELIEVPQMWMRSSTYIILNEEGQELGQAAQKVSEAVGNVAGANGNTSDAVQNGQRMIGEMGKQWMGNVHIALDERLGMYQVNMDGGVLYYVRYGLIASMLLFLFVYTLCRFIKMKNKTERHNLFHLMLAQGFLLVMLIFSQFADIPFDIMPIASSVVICVMTLSVMVGEFFTVTDQGRDWVFEHTNDVFLIADDAYGYLDANRYAKKLFPVLRRFHKNQELPEEVLQLFQTTEDEVELDGRFYERRLATLYQNEKHKKKIAGYSLILVDVTKQLQLVQEAEAANEAKSAFLSNMSHEICTPMNAIVGMTEIMLRGDVTEEQEEYLSNIKVSGDALLNIINDILDFSKIESGKMELVEEDYAPMSMISDLGIMFLTRIGEKNVELLYDIDPTLPKTLRGDGLRVRQIIINILNNAVKFTERGYVKLSIKVEDKTEQDLVLAVSIKDSGSGIREEDQKKLFQSFSQVDSRKNHSKEGTGLGLAICRQLVEMMGGQIGVRSTYGQSSEFYFTIRQKIAEESPVASLPEEKKTLQIGGAFSNTYLQENFERLVRAYGIEPIAPDVMAKKRPHVDFLFTDTLVYEEHKDAIHGSLLGDKQICVLQNPVQEALRDAKVMVMNKPLYSLNFCQAIRREGQVTYAGTSEVLNFKAPEAKILLVDDNKMNLKVAIGLLAPLQMQIDTAENGKQALEMLEAHTYDLVFMDHMMPVMDGVEATRRIREWEKGSQEHEIVIALTADAMSGAKEEFVAAGMDDFVAKPIEIKEICGKLKQYLPEDKIIKTEDVAAEAEEEELPVIEGLNVEEGVHYSGGKKLFLSLLGDYYKLIDTKTKKMQQCLADGMIRDLTIEVHALKNTSRMIGADRLSALFKAMEDLGNANDRKGLEERLPEVLELYTSYKEVLRPYGSLDEANLQETSKEELSRILGQMANAMDDFDLDGVDAAMAELEGYRMPEDLAEDMDALRAAVADVAMEEVMDLCHAMVDKLG</sequence>
<reference evidence="21 22" key="1">
    <citation type="submission" date="2020-08" db="EMBL/GenBank/DDBJ databases">
        <title>Genome public.</title>
        <authorList>
            <person name="Liu C."/>
            <person name="Sun Q."/>
        </authorList>
    </citation>
    <scope>NUCLEOTIDE SEQUENCE [LARGE SCALE GENOMIC DNA]</scope>
    <source>
        <strain evidence="21 22">NSJ-9</strain>
    </source>
</reference>
<feature type="transmembrane region" description="Helical" evidence="17">
    <location>
        <begin position="266"/>
        <end position="288"/>
    </location>
</feature>
<dbReference type="PROSITE" id="PS50109">
    <property type="entry name" value="HIS_KIN"/>
    <property type="match status" value="1"/>
</dbReference>
<feature type="modified residue" description="Phosphohistidine" evidence="15">
    <location>
        <position position="962"/>
    </location>
</feature>
<dbReference type="EMBL" id="JACOPG010000003">
    <property type="protein sequence ID" value="MBC5686753.1"/>
    <property type="molecule type" value="Genomic_DNA"/>
</dbReference>
<evidence type="ECO:0000313" key="21">
    <source>
        <dbReference type="EMBL" id="MBC5686753.1"/>
    </source>
</evidence>
<feature type="domain" description="Histidine kinase" evidence="18">
    <location>
        <begin position="410"/>
        <end position="631"/>
    </location>
</feature>
<dbReference type="PANTHER" id="PTHR45339:SF1">
    <property type="entry name" value="HYBRID SIGNAL TRANSDUCTION HISTIDINE KINASE J"/>
    <property type="match status" value="1"/>
</dbReference>
<dbReference type="CDD" id="cd17546">
    <property type="entry name" value="REC_hyHK_CKI1_RcsC-like"/>
    <property type="match status" value="1"/>
</dbReference>
<dbReference type="InterPro" id="IPR005467">
    <property type="entry name" value="His_kinase_dom"/>
</dbReference>
<keyword evidence="8" id="KW-0547">Nucleotide-binding</keyword>
<protein>
    <recommendedName>
        <fullName evidence="4">Stage 0 sporulation protein A homolog</fullName>
        <ecNumber evidence="3">2.7.13.3</ecNumber>
    </recommendedName>
</protein>
<dbReference type="Pfam" id="PF00072">
    <property type="entry name" value="Response_reg"/>
    <property type="match status" value="1"/>
</dbReference>
<evidence type="ECO:0000313" key="22">
    <source>
        <dbReference type="Proteomes" id="UP000643810"/>
    </source>
</evidence>
<feature type="modified residue" description="4-aspartylphosphate" evidence="16">
    <location>
        <position position="817"/>
    </location>
</feature>
<evidence type="ECO:0000256" key="1">
    <source>
        <dbReference type="ARBA" id="ARBA00000085"/>
    </source>
</evidence>
<feature type="domain" description="HPt" evidence="20">
    <location>
        <begin position="923"/>
        <end position="1016"/>
    </location>
</feature>
<dbReference type="PROSITE" id="PS50110">
    <property type="entry name" value="RESPONSE_REGULATORY"/>
    <property type="match status" value="1"/>
</dbReference>
<dbReference type="SUPFAM" id="SSF55874">
    <property type="entry name" value="ATPase domain of HSP90 chaperone/DNA topoisomerase II/histidine kinase"/>
    <property type="match status" value="1"/>
</dbReference>
<name>A0ABR7GH19_9FIRM</name>
<keyword evidence="11 17" id="KW-1133">Transmembrane helix</keyword>
<dbReference type="Pfam" id="PF16927">
    <property type="entry name" value="HisKA_7TM"/>
    <property type="match status" value="1"/>
</dbReference>
<dbReference type="InterPro" id="IPR036641">
    <property type="entry name" value="HPT_dom_sf"/>
</dbReference>
<dbReference type="InterPro" id="IPR036890">
    <property type="entry name" value="HATPase_C_sf"/>
</dbReference>
<dbReference type="InterPro" id="IPR003661">
    <property type="entry name" value="HisK_dim/P_dom"/>
</dbReference>
<keyword evidence="6 16" id="KW-0597">Phosphoprotein</keyword>
<dbReference type="Gene3D" id="1.20.120.160">
    <property type="entry name" value="HPT domain"/>
    <property type="match status" value="1"/>
</dbReference>
<dbReference type="Pfam" id="PF02518">
    <property type="entry name" value="HATPase_c"/>
    <property type="match status" value="1"/>
</dbReference>
<evidence type="ECO:0000259" key="19">
    <source>
        <dbReference type="PROSITE" id="PS50110"/>
    </source>
</evidence>
<feature type="domain" description="Response regulatory" evidence="19">
    <location>
        <begin position="768"/>
        <end position="886"/>
    </location>
</feature>
<evidence type="ECO:0000256" key="7">
    <source>
        <dbReference type="ARBA" id="ARBA00022692"/>
    </source>
</evidence>
<dbReference type="CDD" id="cd00082">
    <property type="entry name" value="HisKA"/>
    <property type="match status" value="1"/>
</dbReference>
<gene>
    <name evidence="21" type="ORF">H8R94_09100</name>
</gene>
<dbReference type="InterPro" id="IPR001789">
    <property type="entry name" value="Sig_transdc_resp-reg_receiver"/>
</dbReference>
<evidence type="ECO:0000256" key="2">
    <source>
        <dbReference type="ARBA" id="ARBA00004651"/>
    </source>
</evidence>
<evidence type="ECO:0000256" key="12">
    <source>
        <dbReference type="ARBA" id="ARBA00023012"/>
    </source>
</evidence>
<keyword evidence="9" id="KW-0808">Transferase</keyword>
<evidence type="ECO:0000256" key="15">
    <source>
        <dbReference type="PROSITE-ProRule" id="PRU00110"/>
    </source>
</evidence>
<dbReference type="EC" id="2.7.13.3" evidence="3"/>
<feature type="transmembrane region" description="Helical" evidence="17">
    <location>
        <begin position="79"/>
        <end position="97"/>
    </location>
</feature>
<evidence type="ECO:0000256" key="13">
    <source>
        <dbReference type="ARBA" id="ARBA00023136"/>
    </source>
</evidence>
<keyword evidence="22" id="KW-1185">Reference proteome</keyword>
<feature type="transmembrane region" description="Helical" evidence="17">
    <location>
        <begin position="207"/>
        <end position="228"/>
    </location>
</feature>
<dbReference type="InterPro" id="IPR008207">
    <property type="entry name" value="Sig_transdc_His_kin_Hpt_dom"/>
</dbReference>
<dbReference type="SMART" id="SM00388">
    <property type="entry name" value="HisKA"/>
    <property type="match status" value="1"/>
</dbReference>
<dbReference type="CDD" id="cd16922">
    <property type="entry name" value="HATPase_EvgS-ArcB-TorS-like"/>
    <property type="match status" value="1"/>
</dbReference>
<dbReference type="Pfam" id="PF01627">
    <property type="entry name" value="Hpt"/>
    <property type="match status" value="1"/>
</dbReference>
<evidence type="ECO:0000256" key="8">
    <source>
        <dbReference type="ARBA" id="ARBA00022741"/>
    </source>
</evidence>
<dbReference type="Gene3D" id="3.40.50.2300">
    <property type="match status" value="1"/>
</dbReference>
<dbReference type="SMART" id="SM00387">
    <property type="entry name" value="HATPase_c"/>
    <property type="match status" value="1"/>
</dbReference>
<comment type="caution">
    <text evidence="21">The sequence shown here is derived from an EMBL/GenBank/DDBJ whole genome shotgun (WGS) entry which is preliminary data.</text>
</comment>
<evidence type="ECO:0000256" key="16">
    <source>
        <dbReference type="PROSITE-ProRule" id="PRU00169"/>
    </source>
</evidence>
<dbReference type="PANTHER" id="PTHR45339">
    <property type="entry name" value="HYBRID SIGNAL TRANSDUCTION HISTIDINE KINASE J"/>
    <property type="match status" value="1"/>
</dbReference>
<dbReference type="SUPFAM" id="SSF52172">
    <property type="entry name" value="CheY-like"/>
    <property type="match status" value="1"/>
</dbReference>
<evidence type="ECO:0000256" key="5">
    <source>
        <dbReference type="ARBA" id="ARBA00022475"/>
    </source>
</evidence>
<evidence type="ECO:0000256" key="4">
    <source>
        <dbReference type="ARBA" id="ARBA00018672"/>
    </source>
</evidence>
<accession>A0ABR7GH19</accession>
<keyword evidence="9" id="KW-0418">Kinase</keyword>
<dbReference type="InterPro" id="IPR011006">
    <property type="entry name" value="CheY-like_superfamily"/>
</dbReference>
<dbReference type="InterPro" id="IPR004358">
    <property type="entry name" value="Sig_transdc_His_kin-like_C"/>
</dbReference>
<dbReference type="SUPFAM" id="SSF47384">
    <property type="entry name" value="Homodimeric domain of signal transducing histidine kinase"/>
    <property type="match status" value="1"/>
</dbReference>
<dbReference type="SUPFAM" id="SSF47226">
    <property type="entry name" value="Histidine-containing phosphotransfer domain, HPT domain"/>
    <property type="match status" value="1"/>
</dbReference>
<keyword evidence="7 17" id="KW-0812">Transmembrane</keyword>
<organism evidence="21 22">
    <name type="scientific">Roseburia lenta</name>
    <dbReference type="NCBI Taxonomy" id="2763061"/>
    <lineage>
        <taxon>Bacteria</taxon>
        <taxon>Bacillati</taxon>
        <taxon>Bacillota</taxon>
        <taxon>Clostridia</taxon>
        <taxon>Lachnospirales</taxon>
        <taxon>Lachnospiraceae</taxon>
        <taxon>Roseburia</taxon>
    </lineage>
</organism>
<evidence type="ECO:0000256" key="10">
    <source>
        <dbReference type="ARBA" id="ARBA00022840"/>
    </source>
</evidence>
<evidence type="ECO:0000259" key="20">
    <source>
        <dbReference type="PROSITE" id="PS50894"/>
    </source>
</evidence>
<comment type="function">
    <text evidence="14">May play the central regulatory role in sporulation. It may be an element of the effector pathway responsible for the activation of sporulation genes in response to nutritional stress. Spo0A may act in concert with spo0H (a sigma factor) to control the expression of some genes that are critical to the sporulation process.</text>
</comment>
<dbReference type="SMART" id="SM00448">
    <property type="entry name" value="REC"/>
    <property type="match status" value="1"/>
</dbReference>
<keyword evidence="5" id="KW-1003">Cell membrane</keyword>
<dbReference type="Gene3D" id="3.30.565.10">
    <property type="entry name" value="Histidine kinase-like ATPase, C-terminal domain"/>
    <property type="match status" value="1"/>
</dbReference>
<evidence type="ECO:0000256" key="9">
    <source>
        <dbReference type="ARBA" id="ARBA00022777"/>
    </source>
</evidence>